<proteinExistence type="predicted"/>
<feature type="non-terminal residue" evidence="1">
    <location>
        <position position="406"/>
    </location>
</feature>
<sequence>VRVTQEIDDMGVCEMLLTSDGSVRYKEEPKLDECFTFSETTFLEGAIRVETLVKEASVQVEQSVDGMGVCEMLLTSDGSVRYKEEPKLDECFTFSETTFLEGAIRVETLVKEASVQVEQSVDGMGVCEMLLTSDGSVRYKEEPKLDECFTFSETTFLEGAIRVETLVKEASVQVEQSVDGMGVCEILLTSDGSVRYKEEPKLNECASFLETTVLSESIRVSQSVNEMGFCEMLETSDTTMRYKEELEVRDCASFLETSVMIGSVRVTQEIDDMGVCEMLLASDASVRYKEEPKLDECFTFSETTFLEGAIRVETLVKEASVQVEQSVDGMGVCEMLLTSDGSVRYKEEPKLDECFTFSETTFLEGAIRVETLVKEASVQVEQSVDGMGVCEMLLTSDGSVRYKEEP</sequence>
<accession>A0A267FRC7</accession>
<reference evidence="1 2" key="1">
    <citation type="submission" date="2017-06" db="EMBL/GenBank/DDBJ databases">
        <title>A platform for efficient transgenesis in Macrostomum lignano, a flatworm model organism for stem cell research.</title>
        <authorList>
            <person name="Berezikov E."/>
        </authorList>
    </citation>
    <scope>NUCLEOTIDE SEQUENCE [LARGE SCALE GENOMIC DNA]</scope>
    <source>
        <strain evidence="1">DV1</strain>
        <tissue evidence="1">Whole organism</tissue>
    </source>
</reference>
<name>A0A267FRC7_9PLAT</name>
<dbReference type="EMBL" id="NIVC01000828">
    <property type="protein sequence ID" value="PAA76341.1"/>
    <property type="molecule type" value="Genomic_DNA"/>
</dbReference>
<evidence type="ECO:0000313" key="2">
    <source>
        <dbReference type="Proteomes" id="UP000215902"/>
    </source>
</evidence>
<organism evidence="1 2">
    <name type="scientific">Macrostomum lignano</name>
    <dbReference type="NCBI Taxonomy" id="282301"/>
    <lineage>
        <taxon>Eukaryota</taxon>
        <taxon>Metazoa</taxon>
        <taxon>Spiralia</taxon>
        <taxon>Lophotrochozoa</taxon>
        <taxon>Platyhelminthes</taxon>
        <taxon>Rhabditophora</taxon>
        <taxon>Macrostomorpha</taxon>
        <taxon>Macrostomida</taxon>
        <taxon>Macrostomidae</taxon>
        <taxon>Macrostomum</taxon>
    </lineage>
</organism>
<evidence type="ECO:0000313" key="1">
    <source>
        <dbReference type="EMBL" id="PAA76341.1"/>
    </source>
</evidence>
<comment type="caution">
    <text evidence="1">The sequence shown here is derived from an EMBL/GenBank/DDBJ whole genome shotgun (WGS) entry which is preliminary data.</text>
</comment>
<protein>
    <submittedName>
        <fullName evidence="1">Uncharacterized protein</fullName>
    </submittedName>
</protein>
<feature type="non-terminal residue" evidence="1">
    <location>
        <position position="1"/>
    </location>
</feature>
<dbReference type="AlphaFoldDB" id="A0A267FRC7"/>
<gene>
    <name evidence="1" type="ORF">BOX15_Mlig000934g7</name>
</gene>
<keyword evidence="2" id="KW-1185">Reference proteome</keyword>
<dbReference type="Proteomes" id="UP000215902">
    <property type="component" value="Unassembled WGS sequence"/>
</dbReference>